<comment type="subcellular location">
    <subcellularLocation>
        <location evidence="1">Cell membrane</location>
        <topology evidence="1">Multi-pass membrane protein</topology>
    </subcellularLocation>
</comment>
<evidence type="ECO:0000256" key="6">
    <source>
        <dbReference type="ARBA" id="ARBA00022989"/>
    </source>
</evidence>
<dbReference type="RefSeq" id="WP_173680346.1">
    <property type="nucleotide sequence ID" value="NZ_JAAZWO010000002.1"/>
</dbReference>
<keyword evidence="3" id="KW-0813">Transport</keyword>
<keyword evidence="11" id="KW-1185">Reference proteome</keyword>
<evidence type="ECO:0000256" key="8">
    <source>
        <dbReference type="SAM" id="Phobius"/>
    </source>
</evidence>
<evidence type="ECO:0000256" key="7">
    <source>
        <dbReference type="ARBA" id="ARBA00023136"/>
    </source>
</evidence>
<dbReference type="EMBL" id="JAAZWO010000002">
    <property type="protein sequence ID" value="MBC2396676.1"/>
    <property type="molecule type" value="Genomic_DNA"/>
</dbReference>
<dbReference type="GO" id="GO:0005886">
    <property type="term" value="C:plasma membrane"/>
    <property type="evidence" value="ECO:0007669"/>
    <property type="project" value="UniProtKB-SubCell"/>
</dbReference>
<dbReference type="Proteomes" id="UP000563151">
    <property type="component" value="Unassembled WGS sequence"/>
</dbReference>
<feature type="transmembrane region" description="Helical" evidence="8">
    <location>
        <begin position="155"/>
        <end position="178"/>
    </location>
</feature>
<dbReference type="InterPro" id="IPR047055">
    <property type="entry name" value="MotA-like"/>
</dbReference>
<feature type="transmembrane region" description="Helical" evidence="8">
    <location>
        <begin position="7"/>
        <end position="26"/>
    </location>
</feature>
<keyword evidence="6 8" id="KW-1133">Transmembrane helix</keyword>
<evidence type="ECO:0000313" key="11">
    <source>
        <dbReference type="Proteomes" id="UP000563151"/>
    </source>
</evidence>
<feature type="transmembrane region" description="Helical" evidence="8">
    <location>
        <begin position="38"/>
        <end position="60"/>
    </location>
</feature>
<dbReference type="Pfam" id="PF01618">
    <property type="entry name" value="MotA_ExbB"/>
    <property type="match status" value="1"/>
</dbReference>
<proteinExistence type="inferred from homology"/>
<evidence type="ECO:0000256" key="1">
    <source>
        <dbReference type="ARBA" id="ARBA00004651"/>
    </source>
</evidence>
<dbReference type="InterPro" id="IPR000540">
    <property type="entry name" value="Flag_MotA_CS"/>
</dbReference>
<comment type="similarity">
    <text evidence="2">Belongs to the MotA family.</text>
</comment>
<sequence>MKRRDVLTAIGIGLGFGMMIWSMAMVSITKYNFKQLKLFWDLSSVIITLGGSLCAMLVNYPINQFKKLIKITIESFKESEKSSIDIINQFIELSRKARREGLLSLEDEINQVNDGFLKKGLQMVVDGIEPETIKDIMELEISEMERRHKDGADMLRAWGGYAPAFGMAGTLIGLIQMLGNLSDSSQIASGMGKALITTFYGSLIANILFNPMASNLSFKSAQETAIREMMLEGILAIQSGVNPRIVEEKLISYLSPDDRKTFAATATSEGGVSENG</sequence>
<dbReference type="PROSITE" id="PS01307">
    <property type="entry name" value="MOTA"/>
    <property type="match status" value="1"/>
</dbReference>
<feature type="domain" description="MotA/TolQ/ExbB proton channel" evidence="9">
    <location>
        <begin position="109"/>
        <end position="229"/>
    </location>
</feature>
<evidence type="ECO:0000256" key="2">
    <source>
        <dbReference type="ARBA" id="ARBA00008038"/>
    </source>
</evidence>
<gene>
    <name evidence="10" type="ORF">HGG79_02625</name>
</gene>
<name>A0A923E8J0_CLOTT</name>
<dbReference type="GO" id="GO:0071978">
    <property type="term" value="P:bacterial-type flagellum-dependent swarming motility"/>
    <property type="evidence" value="ECO:0007669"/>
    <property type="project" value="InterPro"/>
</dbReference>
<dbReference type="GO" id="GO:0006935">
    <property type="term" value="P:chemotaxis"/>
    <property type="evidence" value="ECO:0007669"/>
    <property type="project" value="InterPro"/>
</dbReference>
<reference evidence="10 11" key="1">
    <citation type="submission" date="2020-04" db="EMBL/GenBank/DDBJ databases">
        <title>Genomic insights into acetone-butanol-ethanol (ABE) fermentation by sequencing solventogenic clostridia strains.</title>
        <authorList>
            <person name="Brown S."/>
        </authorList>
    </citation>
    <scope>NUCLEOTIDE SEQUENCE [LARGE SCALE GENOMIC DNA]</scope>
    <source>
        <strain evidence="10 11">DJ011</strain>
    </source>
</reference>
<dbReference type="PANTHER" id="PTHR30433:SF2">
    <property type="entry name" value="MOTILITY PROTEIN A"/>
    <property type="match status" value="1"/>
</dbReference>
<evidence type="ECO:0000256" key="4">
    <source>
        <dbReference type="ARBA" id="ARBA00022475"/>
    </source>
</evidence>
<comment type="caution">
    <text evidence="10">The sequence shown here is derived from an EMBL/GenBank/DDBJ whole genome shotgun (WGS) entry which is preliminary data.</text>
</comment>
<dbReference type="AlphaFoldDB" id="A0A923E8J0"/>
<evidence type="ECO:0000313" key="10">
    <source>
        <dbReference type="EMBL" id="MBC2396676.1"/>
    </source>
</evidence>
<dbReference type="InterPro" id="IPR002898">
    <property type="entry name" value="MotA_ExbB_proton_chnl"/>
</dbReference>
<organism evidence="10 11">
    <name type="scientific">Clostridium tetanomorphum</name>
    <dbReference type="NCBI Taxonomy" id="1553"/>
    <lineage>
        <taxon>Bacteria</taxon>
        <taxon>Bacillati</taxon>
        <taxon>Bacillota</taxon>
        <taxon>Clostridia</taxon>
        <taxon>Eubacteriales</taxon>
        <taxon>Clostridiaceae</taxon>
        <taxon>Clostridium</taxon>
    </lineage>
</organism>
<protein>
    <submittedName>
        <fullName evidence="10">Motility protein A</fullName>
    </submittedName>
</protein>
<accession>A0A923E8J0</accession>
<keyword evidence="7 8" id="KW-0472">Membrane</keyword>
<evidence type="ECO:0000256" key="3">
    <source>
        <dbReference type="ARBA" id="ARBA00022448"/>
    </source>
</evidence>
<evidence type="ECO:0000256" key="5">
    <source>
        <dbReference type="ARBA" id="ARBA00022692"/>
    </source>
</evidence>
<feature type="transmembrane region" description="Helical" evidence="8">
    <location>
        <begin position="190"/>
        <end position="209"/>
    </location>
</feature>
<keyword evidence="4" id="KW-1003">Cell membrane</keyword>
<keyword evidence="5 8" id="KW-0812">Transmembrane</keyword>
<evidence type="ECO:0000259" key="9">
    <source>
        <dbReference type="Pfam" id="PF01618"/>
    </source>
</evidence>
<dbReference type="PANTHER" id="PTHR30433">
    <property type="entry name" value="CHEMOTAXIS PROTEIN MOTA"/>
    <property type="match status" value="1"/>
</dbReference>